<dbReference type="InterPro" id="IPR046668">
    <property type="entry name" value="DUF6538"/>
</dbReference>
<dbReference type="PANTHER" id="PTHR30349">
    <property type="entry name" value="PHAGE INTEGRASE-RELATED"/>
    <property type="match status" value="1"/>
</dbReference>
<dbReference type="GO" id="GO:0003677">
    <property type="term" value="F:DNA binding"/>
    <property type="evidence" value="ECO:0007669"/>
    <property type="project" value="UniProtKB-KW"/>
</dbReference>
<dbReference type="PROSITE" id="PS51898">
    <property type="entry name" value="TYR_RECOMBINASE"/>
    <property type="match status" value="1"/>
</dbReference>
<dbReference type="GO" id="GO:0015074">
    <property type="term" value="P:DNA integration"/>
    <property type="evidence" value="ECO:0007669"/>
    <property type="project" value="UniProtKB-KW"/>
</dbReference>
<dbReference type="InterPro" id="IPR013762">
    <property type="entry name" value="Integrase-like_cat_sf"/>
</dbReference>
<accession>A0A4P8II33</accession>
<evidence type="ECO:0000313" key="7">
    <source>
        <dbReference type="Proteomes" id="UP000298656"/>
    </source>
</evidence>
<evidence type="ECO:0000256" key="3">
    <source>
        <dbReference type="ARBA" id="ARBA00023125"/>
    </source>
</evidence>
<keyword evidence="4" id="KW-0233">DNA recombination</keyword>
<dbReference type="Pfam" id="PF20172">
    <property type="entry name" value="DUF6538"/>
    <property type="match status" value="1"/>
</dbReference>
<dbReference type="Gene3D" id="1.10.150.130">
    <property type="match status" value="1"/>
</dbReference>
<dbReference type="InterPro" id="IPR050090">
    <property type="entry name" value="Tyrosine_recombinase_XerCD"/>
</dbReference>
<protein>
    <submittedName>
        <fullName evidence="6">Site-specific integrase</fullName>
    </submittedName>
</protein>
<dbReference type="PANTHER" id="PTHR30349:SF41">
    <property type="entry name" value="INTEGRASE_RECOMBINASE PROTEIN MJ0367-RELATED"/>
    <property type="match status" value="1"/>
</dbReference>
<dbReference type="CDD" id="cd01184">
    <property type="entry name" value="INT_C_like_1"/>
    <property type="match status" value="1"/>
</dbReference>
<feature type="domain" description="Tyr recombinase" evidence="5">
    <location>
        <begin position="349"/>
        <end position="550"/>
    </location>
</feature>
<dbReference type="Proteomes" id="UP000298656">
    <property type="component" value="Chromosome 1"/>
</dbReference>
<dbReference type="KEGG" id="tvl:FAZ95_03540"/>
<dbReference type="InterPro" id="IPR002104">
    <property type="entry name" value="Integrase_catalytic"/>
</dbReference>
<evidence type="ECO:0000256" key="4">
    <source>
        <dbReference type="ARBA" id="ARBA00023172"/>
    </source>
</evidence>
<gene>
    <name evidence="6" type="ORF">FAZ95_03540</name>
</gene>
<dbReference type="OrthoDB" id="9784724at2"/>
<keyword evidence="2" id="KW-0229">DNA integration</keyword>
<dbReference type="Gene3D" id="1.10.443.10">
    <property type="entry name" value="Intergrase catalytic core"/>
    <property type="match status" value="1"/>
</dbReference>
<evidence type="ECO:0000259" key="5">
    <source>
        <dbReference type="PROSITE" id="PS51898"/>
    </source>
</evidence>
<comment type="similarity">
    <text evidence="1">Belongs to the 'phage' integrase family.</text>
</comment>
<dbReference type="AlphaFoldDB" id="A0A4P8II33"/>
<organism evidence="6 7">
    <name type="scientific">Trinickia violacea</name>
    <dbReference type="NCBI Taxonomy" id="2571746"/>
    <lineage>
        <taxon>Bacteria</taxon>
        <taxon>Pseudomonadati</taxon>
        <taxon>Pseudomonadota</taxon>
        <taxon>Betaproteobacteria</taxon>
        <taxon>Burkholderiales</taxon>
        <taxon>Burkholderiaceae</taxon>
        <taxon>Trinickia</taxon>
    </lineage>
</organism>
<dbReference type="GO" id="GO:0006310">
    <property type="term" value="P:DNA recombination"/>
    <property type="evidence" value="ECO:0007669"/>
    <property type="project" value="UniProtKB-KW"/>
</dbReference>
<dbReference type="Pfam" id="PF00589">
    <property type="entry name" value="Phage_integrase"/>
    <property type="match status" value="1"/>
</dbReference>
<keyword evidence="7" id="KW-1185">Reference proteome</keyword>
<evidence type="ECO:0000256" key="1">
    <source>
        <dbReference type="ARBA" id="ARBA00008857"/>
    </source>
</evidence>
<dbReference type="InterPro" id="IPR010998">
    <property type="entry name" value="Integrase_recombinase_N"/>
</dbReference>
<evidence type="ECO:0000313" key="6">
    <source>
        <dbReference type="EMBL" id="QCP48338.1"/>
    </source>
</evidence>
<keyword evidence="3" id="KW-0238">DNA-binding</keyword>
<proteinExistence type="inferred from homology"/>
<reference evidence="6 7" key="1">
    <citation type="submission" date="2019-05" db="EMBL/GenBank/DDBJ databases">
        <title>Burkholderia sp. DHOD12, isolated from subtropical forest soil.</title>
        <authorList>
            <person name="Gao Z.-H."/>
            <person name="Qiu L.-H."/>
        </authorList>
    </citation>
    <scope>NUCLEOTIDE SEQUENCE [LARGE SCALE GENOMIC DNA]</scope>
    <source>
        <strain evidence="6 7">DHOD12</strain>
    </source>
</reference>
<dbReference type="RefSeq" id="WP_137331180.1">
    <property type="nucleotide sequence ID" value="NZ_CP040077.1"/>
</dbReference>
<dbReference type="SUPFAM" id="SSF56349">
    <property type="entry name" value="DNA breaking-rejoining enzymes"/>
    <property type="match status" value="1"/>
</dbReference>
<sequence>MKHPYLTTRADSTSYYFRRKVPLKLRALLEKTEIWVSLETPCKEAAVARLPAAALEYERLIAPARAAATALASATPAADAWLPRGMRAVDNEPHPYHPTVQPPGTTRLSAVQIPRLVERYRANALANDDENRPTCFVAPHPDAHDDDGHDEEAHRALLLETRRQLRRARAADDFSAMRECVEDHLMWERVWLPAASDEYLQLLKAMTDAHLAVVEEELRRLEGDFCETPELIPLVDHNDTWEAAVRTWVDEAAPRAKTADEVRTQVARFERLVGAMPLSALTPAHVAHFKAACLEQEKVSKSRVNTIVALLSPVINVAMNNKLTTLSANPFARAKFSRKAVRKDADPDAQRDAYTVDELNRLYASRVFVHGHRPGKGAREAAFWLPLLGPHTGARLEDLCLLRTRDVVQHAGVWCLHLHDTKREHQSGEASIMRYVPIHRTLLELGWLDYVASQNRDGLLFPHLNENQYGQLSAVWSNWFSDYLDVDAGLDDARLDFHSFRHTFKTFGRLSGIDNDVIEELLGHAPTSMYGRNQDGERRLPFELLVQGMEKLTFPGLQLAHLPYAGRA</sequence>
<dbReference type="InterPro" id="IPR011010">
    <property type="entry name" value="DNA_brk_join_enz"/>
</dbReference>
<dbReference type="EMBL" id="CP040077">
    <property type="protein sequence ID" value="QCP48338.1"/>
    <property type="molecule type" value="Genomic_DNA"/>
</dbReference>
<name>A0A4P8II33_9BURK</name>
<evidence type="ECO:0000256" key="2">
    <source>
        <dbReference type="ARBA" id="ARBA00022908"/>
    </source>
</evidence>